<accession>A0A6C0II82</accession>
<evidence type="ECO:0008006" key="3">
    <source>
        <dbReference type="Google" id="ProtNLM"/>
    </source>
</evidence>
<dbReference type="PANTHER" id="PTHR32385:SF15">
    <property type="entry name" value="INOSITOL PHOSPHOCERAMIDE MANNOSYLTRANSFERASE 1"/>
    <property type="match status" value="1"/>
</dbReference>
<dbReference type="InterPro" id="IPR029044">
    <property type="entry name" value="Nucleotide-diphossugar_trans"/>
</dbReference>
<keyword evidence="1" id="KW-0808">Transferase</keyword>
<organism evidence="2">
    <name type="scientific">viral metagenome</name>
    <dbReference type="NCBI Taxonomy" id="1070528"/>
    <lineage>
        <taxon>unclassified sequences</taxon>
        <taxon>metagenomes</taxon>
        <taxon>organismal metagenomes</taxon>
    </lineage>
</organism>
<dbReference type="Pfam" id="PF04488">
    <property type="entry name" value="Gly_transf_sug"/>
    <property type="match status" value="1"/>
</dbReference>
<dbReference type="GO" id="GO:0051999">
    <property type="term" value="P:mannosyl-inositol phosphorylceramide biosynthetic process"/>
    <property type="evidence" value="ECO:0007669"/>
    <property type="project" value="TreeGrafter"/>
</dbReference>
<dbReference type="GO" id="GO:0016020">
    <property type="term" value="C:membrane"/>
    <property type="evidence" value="ECO:0007669"/>
    <property type="project" value="GOC"/>
</dbReference>
<dbReference type="AlphaFoldDB" id="A0A6C0II82"/>
<evidence type="ECO:0000256" key="1">
    <source>
        <dbReference type="ARBA" id="ARBA00022679"/>
    </source>
</evidence>
<dbReference type="EMBL" id="MN740193">
    <property type="protein sequence ID" value="QHT92682.1"/>
    <property type="molecule type" value="Genomic_DNA"/>
</dbReference>
<dbReference type="Gene3D" id="3.90.550.20">
    <property type="match status" value="1"/>
</dbReference>
<dbReference type="InterPro" id="IPR051706">
    <property type="entry name" value="Glycosyltransferase_domain"/>
</dbReference>
<protein>
    <recommendedName>
        <fullName evidence="3">Alpha 1,4-glycosyltransferase domain-containing protein</fullName>
    </recommendedName>
</protein>
<reference evidence="2" key="1">
    <citation type="journal article" date="2020" name="Nature">
        <title>Giant virus diversity and host interactions through global metagenomics.</title>
        <authorList>
            <person name="Schulz F."/>
            <person name="Roux S."/>
            <person name="Paez-Espino D."/>
            <person name="Jungbluth S."/>
            <person name="Walsh D.A."/>
            <person name="Denef V.J."/>
            <person name="McMahon K.D."/>
            <person name="Konstantinidis K.T."/>
            <person name="Eloe-Fadrosh E.A."/>
            <person name="Kyrpides N.C."/>
            <person name="Woyke T."/>
        </authorList>
    </citation>
    <scope>NUCLEOTIDE SEQUENCE</scope>
    <source>
        <strain evidence="2">GVMAG-M-3300023184-89</strain>
    </source>
</reference>
<dbReference type="GO" id="GO:0000030">
    <property type="term" value="F:mannosyltransferase activity"/>
    <property type="evidence" value="ECO:0007669"/>
    <property type="project" value="TreeGrafter"/>
</dbReference>
<dbReference type="SUPFAM" id="SSF53448">
    <property type="entry name" value="Nucleotide-diphospho-sugar transferases"/>
    <property type="match status" value="1"/>
</dbReference>
<dbReference type="PANTHER" id="PTHR32385">
    <property type="entry name" value="MANNOSYL PHOSPHORYLINOSITOL CERAMIDE SYNTHASE"/>
    <property type="match status" value="1"/>
</dbReference>
<name>A0A6C0II82_9ZZZZ</name>
<evidence type="ECO:0000313" key="2">
    <source>
        <dbReference type="EMBL" id="QHT92682.1"/>
    </source>
</evidence>
<dbReference type="InterPro" id="IPR007577">
    <property type="entry name" value="GlycoTrfase_DXD_sugar-bd_CS"/>
</dbReference>
<proteinExistence type="predicted"/>
<sequence length="309" mass="36478">MSAIPKVIYFTYKTIPPVYVFKRWKALNPTYSIDLSLDADCIDFLTQHFTKDIAELFQIIPKGMYKADLWRLCKLYISGGVYADIDLVPYVSVETLIINNYTFYSCLDTGKNGIFQAFMITPPRNPLLLSFIQSFFQKKPWTYFNGPTYDMYNCIKYNLNNINLSADTLYLLDTVRVTIHVGTSITNIKYINLYNFDKSHEYTFVSSHNNYCFEIRENMLIVKQIHQENTNCWTDDISVDIFIKTKQAIYLFKEQFYIGKYIVTFKGKQIFDSRDPNYERESSNFNRREFTRLIMSTKKKFSIRNGLTK</sequence>